<name>A0A108LGK2_9BURK</name>
<dbReference type="Proteomes" id="UP000281098">
    <property type="component" value="Unassembled WGS sequence"/>
</dbReference>
<dbReference type="RefSeq" id="WP_060013786.1">
    <property type="nucleotide sequence ID" value="NZ_CP013461.1"/>
</dbReference>
<proteinExistence type="predicted"/>
<accession>A0A108LGK2</accession>
<comment type="caution">
    <text evidence="2">The sequence shown here is derived from an EMBL/GenBank/DDBJ whole genome shotgun (WGS) entry which is preliminary data.</text>
</comment>
<reference evidence="2 4" key="1">
    <citation type="submission" date="2015-11" db="EMBL/GenBank/DDBJ databases">
        <title>Expanding the genomic diversity of Burkholderia species for the development of highly accurate diagnostics.</title>
        <authorList>
            <person name="Sahl J."/>
            <person name="Keim P."/>
            <person name="Wagner D."/>
        </authorList>
    </citation>
    <scope>NUCLEOTIDE SEQUENCE [LARGE SCALE GENOMIC DNA]</scope>
    <source>
        <strain evidence="2 4">MSMB1960WGS</strain>
    </source>
</reference>
<dbReference type="InterPro" id="IPR032710">
    <property type="entry name" value="NTF2-like_dom_sf"/>
</dbReference>
<gene>
    <name evidence="3" type="ORF">DF017_00545</name>
    <name evidence="2" type="ORF">WT44_21465</name>
</gene>
<sequence>MTEAFTPHHPAVAKSLATWHALVASKDLSTLASIVHPDAVFRSPMAFRPYGPAPALLMALQTVITIFTDFTYHREFGSGDGMSVVLEFSATVGDKQLKGIDMIRFDTDGRIVEFEVMIRPFNALQALGAEMGARLGQVLPGYKVDG</sequence>
<dbReference type="KEGG" id="bstg:WT74_23860"/>
<dbReference type="STRING" id="1503054.WT74_23860"/>
<dbReference type="InterPro" id="IPR037401">
    <property type="entry name" value="SnoaL-like"/>
</dbReference>
<reference evidence="3 5" key="2">
    <citation type="submission" date="2018-08" db="EMBL/GenBank/DDBJ databases">
        <title>Comparative analysis of Burkholderia isolates from Puerto Rico.</title>
        <authorList>
            <person name="Hall C."/>
            <person name="Sahl J."/>
            <person name="Wagner D."/>
        </authorList>
    </citation>
    <scope>NUCLEOTIDE SEQUENCE [LARGE SCALE GENOMIC DNA]</scope>
    <source>
        <strain evidence="3 5">Bp8966</strain>
    </source>
</reference>
<dbReference type="Proteomes" id="UP000068603">
    <property type="component" value="Unassembled WGS sequence"/>
</dbReference>
<protein>
    <submittedName>
        <fullName evidence="3">Nuclear transport factor 2 family protein</fullName>
    </submittedName>
    <submittedName>
        <fullName evidence="2">Polyketide cyclase</fullName>
    </submittedName>
</protein>
<evidence type="ECO:0000313" key="3">
    <source>
        <dbReference type="EMBL" id="RQY99702.1"/>
    </source>
</evidence>
<evidence type="ECO:0000313" key="4">
    <source>
        <dbReference type="Proteomes" id="UP000068603"/>
    </source>
</evidence>
<dbReference type="AlphaFoldDB" id="A0A108LGK2"/>
<dbReference type="SUPFAM" id="SSF54427">
    <property type="entry name" value="NTF2-like"/>
    <property type="match status" value="1"/>
</dbReference>
<keyword evidence="5" id="KW-1185">Reference proteome</keyword>
<organism evidence="2">
    <name type="scientific">Burkholderia stagnalis</name>
    <dbReference type="NCBI Taxonomy" id="1503054"/>
    <lineage>
        <taxon>Bacteria</taxon>
        <taxon>Pseudomonadati</taxon>
        <taxon>Pseudomonadota</taxon>
        <taxon>Betaproteobacteria</taxon>
        <taxon>Burkholderiales</taxon>
        <taxon>Burkholderiaceae</taxon>
        <taxon>Burkholderia</taxon>
        <taxon>Burkholderia cepacia complex</taxon>
    </lineage>
</organism>
<evidence type="ECO:0000313" key="5">
    <source>
        <dbReference type="Proteomes" id="UP000281098"/>
    </source>
</evidence>
<dbReference type="Gene3D" id="3.10.450.50">
    <property type="match status" value="1"/>
</dbReference>
<evidence type="ECO:0000259" key="1">
    <source>
        <dbReference type="Pfam" id="PF12680"/>
    </source>
</evidence>
<feature type="domain" description="SnoaL-like" evidence="1">
    <location>
        <begin position="18"/>
        <end position="113"/>
    </location>
</feature>
<dbReference type="Pfam" id="PF12680">
    <property type="entry name" value="SnoaL_2"/>
    <property type="match status" value="1"/>
</dbReference>
<evidence type="ECO:0000313" key="2">
    <source>
        <dbReference type="EMBL" id="KWA58731.1"/>
    </source>
</evidence>
<dbReference type="EMBL" id="LPHB01000056">
    <property type="protein sequence ID" value="KWA58731.1"/>
    <property type="molecule type" value="Genomic_DNA"/>
</dbReference>
<dbReference type="EMBL" id="QTPM01000001">
    <property type="protein sequence ID" value="RQY99702.1"/>
    <property type="molecule type" value="Genomic_DNA"/>
</dbReference>